<reference evidence="1 2" key="1">
    <citation type="submission" date="2020-08" db="EMBL/GenBank/DDBJ databases">
        <title>Genomic Encyclopedia of Type Strains, Phase III (KMG-III): the genomes of soil and plant-associated and newly described type strains.</title>
        <authorList>
            <person name="Whitman W."/>
        </authorList>
    </citation>
    <scope>NUCLEOTIDE SEQUENCE [LARGE SCALE GENOMIC DNA]</scope>
    <source>
        <strain evidence="1 2">CECT 8897</strain>
    </source>
</reference>
<accession>A0A7W5BG00</accession>
<sequence length="274" mass="31022">MPRLAVTREALIPLFAKSGNVCAFPGCTHELVTSRNLFVGQICHIEAANPGGQRYNINSTDEERRSIANLLLLCYRHHKETDDVGAFDADALRAMKSQHESLHGQKPFKVNEAFLHRLEAEMQTYWSTLQDANERLHVVPELAVKLNTGTRAVDQFAEVTKVVCRLSEILSSFAEADSMLNEEIRSHLGALGYDLTTYDNVQYYLNPFLNRNWEIHALVVNNTFTDLIVVLKQAEVRFLEEFVKTHSNETEAIMRLEAARGELHKMAVSMGYAD</sequence>
<evidence type="ECO:0008006" key="3">
    <source>
        <dbReference type="Google" id="ProtNLM"/>
    </source>
</evidence>
<dbReference type="EMBL" id="JACHXD010000034">
    <property type="protein sequence ID" value="MBB3122462.1"/>
    <property type="molecule type" value="Genomic_DNA"/>
</dbReference>
<evidence type="ECO:0000313" key="2">
    <source>
        <dbReference type="Proteomes" id="UP000541535"/>
    </source>
</evidence>
<evidence type="ECO:0000313" key="1">
    <source>
        <dbReference type="EMBL" id="MBB3122462.1"/>
    </source>
</evidence>
<keyword evidence="2" id="KW-1185">Reference proteome</keyword>
<name>A0A7W5BG00_9BURK</name>
<gene>
    <name evidence="1" type="ORF">FHS03_005563</name>
</gene>
<dbReference type="Proteomes" id="UP000541535">
    <property type="component" value="Unassembled WGS sequence"/>
</dbReference>
<dbReference type="AlphaFoldDB" id="A0A7W5BG00"/>
<proteinExistence type="predicted"/>
<protein>
    <recommendedName>
        <fullName evidence="3">HNH endonuclease</fullName>
    </recommendedName>
</protein>
<comment type="caution">
    <text evidence="1">The sequence shown here is derived from an EMBL/GenBank/DDBJ whole genome shotgun (WGS) entry which is preliminary data.</text>
</comment>
<dbReference type="RefSeq" id="WP_183444119.1">
    <property type="nucleotide sequence ID" value="NZ_JACHXD010000034.1"/>
</dbReference>
<organism evidence="1 2">
    <name type="scientific">Pseudoduganella violacea</name>
    <dbReference type="NCBI Taxonomy" id="1715466"/>
    <lineage>
        <taxon>Bacteria</taxon>
        <taxon>Pseudomonadati</taxon>
        <taxon>Pseudomonadota</taxon>
        <taxon>Betaproteobacteria</taxon>
        <taxon>Burkholderiales</taxon>
        <taxon>Oxalobacteraceae</taxon>
        <taxon>Telluria group</taxon>
        <taxon>Pseudoduganella</taxon>
    </lineage>
</organism>